<accession>A0ABV6RA89</accession>
<comment type="similarity">
    <text evidence="1">Belongs to the bacterial sugar transferase family.</text>
</comment>
<gene>
    <name evidence="4" type="ORF">ACFFF6_02430</name>
</gene>
<dbReference type="EMBL" id="JBHLSV010000002">
    <property type="protein sequence ID" value="MFC0672808.1"/>
    <property type="molecule type" value="Genomic_DNA"/>
</dbReference>
<dbReference type="GO" id="GO:0016740">
    <property type="term" value="F:transferase activity"/>
    <property type="evidence" value="ECO:0007669"/>
    <property type="project" value="UniProtKB-KW"/>
</dbReference>
<evidence type="ECO:0000313" key="4">
    <source>
        <dbReference type="EMBL" id="MFC0672808.1"/>
    </source>
</evidence>
<keyword evidence="2" id="KW-0812">Transmembrane</keyword>
<evidence type="ECO:0000256" key="2">
    <source>
        <dbReference type="SAM" id="Phobius"/>
    </source>
</evidence>
<organism evidence="4 5">
    <name type="scientific">Brachybacterium hainanense</name>
    <dbReference type="NCBI Taxonomy" id="1541174"/>
    <lineage>
        <taxon>Bacteria</taxon>
        <taxon>Bacillati</taxon>
        <taxon>Actinomycetota</taxon>
        <taxon>Actinomycetes</taxon>
        <taxon>Micrococcales</taxon>
        <taxon>Dermabacteraceae</taxon>
        <taxon>Brachybacterium</taxon>
    </lineage>
</organism>
<evidence type="ECO:0000256" key="1">
    <source>
        <dbReference type="ARBA" id="ARBA00006464"/>
    </source>
</evidence>
<comment type="caution">
    <text evidence="4">The sequence shown here is derived from an EMBL/GenBank/DDBJ whole genome shotgun (WGS) entry which is preliminary data.</text>
</comment>
<feature type="domain" description="Bacterial sugar transferase" evidence="3">
    <location>
        <begin position="17"/>
        <end position="190"/>
    </location>
</feature>
<keyword evidence="5" id="KW-1185">Reference proteome</keyword>
<reference evidence="4 5" key="1">
    <citation type="submission" date="2024-09" db="EMBL/GenBank/DDBJ databases">
        <authorList>
            <person name="Sun Q."/>
            <person name="Mori K."/>
        </authorList>
    </citation>
    <scope>NUCLEOTIDE SEQUENCE [LARGE SCALE GENOMIC DNA]</scope>
    <source>
        <strain evidence="4 5">CICC 10874</strain>
    </source>
</reference>
<keyword evidence="4" id="KW-0808">Transferase</keyword>
<dbReference type="Proteomes" id="UP001589793">
    <property type="component" value="Unassembled WGS sequence"/>
</dbReference>
<dbReference type="Pfam" id="PF02397">
    <property type="entry name" value="Bac_transf"/>
    <property type="match status" value="1"/>
</dbReference>
<evidence type="ECO:0000313" key="5">
    <source>
        <dbReference type="Proteomes" id="UP001589793"/>
    </source>
</evidence>
<keyword evidence="2" id="KW-1133">Transmembrane helix</keyword>
<dbReference type="PANTHER" id="PTHR30576">
    <property type="entry name" value="COLANIC BIOSYNTHESIS UDP-GLUCOSE LIPID CARRIER TRANSFERASE"/>
    <property type="match status" value="1"/>
</dbReference>
<dbReference type="RefSeq" id="WP_376977886.1">
    <property type="nucleotide sequence ID" value="NZ_JBHLSV010000002.1"/>
</dbReference>
<proteinExistence type="inferred from homology"/>
<dbReference type="PANTHER" id="PTHR30576:SF8">
    <property type="entry name" value="UNDECAPRENYL-PHOSPHATE GALACTOSE PHOSPHOTRANSFERASE"/>
    <property type="match status" value="1"/>
</dbReference>
<feature type="transmembrane region" description="Helical" evidence="2">
    <location>
        <begin position="21"/>
        <end position="45"/>
    </location>
</feature>
<dbReference type="InterPro" id="IPR003362">
    <property type="entry name" value="Bact_transf"/>
</dbReference>
<sequence>MRRTTSDVPSAMYERAKRVGDVLAAGGALLALWPLILEIAVLVRWRLGPGVLFRQARPGRHGEEFTLLKFRTMHHVDPVRGRVTDEDRMTTLGRGLRSTSLDELPSLVNVLRGQMSLVGPRPLRIRYLERYSQEQSRRHEVLPGLTGLAQISGRNAVSWDDRLALDVEYVQRRGPATDLRILLATVPALLRREGIAEEGRATMSDFFGPRRIGGHALHRDGAGWSVRTAGSGEVLARCALRPLEAGSDTAELAIDVCVDGSAAPEVRSRAAEMMLGVAREEGFAAIRMRLPDPPAVAGPPADGPWARLGFRPVPGQGSDAPILMRSLAGSLR</sequence>
<protein>
    <submittedName>
        <fullName evidence="4">Sugar transferase</fullName>
    </submittedName>
</protein>
<name>A0ABV6RA89_9MICO</name>
<keyword evidence="2" id="KW-0472">Membrane</keyword>
<evidence type="ECO:0000259" key="3">
    <source>
        <dbReference type="Pfam" id="PF02397"/>
    </source>
</evidence>